<proteinExistence type="predicted"/>
<accession>A0A6J5MKU7</accession>
<organism evidence="1">
    <name type="scientific">uncultured Caudovirales phage</name>
    <dbReference type="NCBI Taxonomy" id="2100421"/>
    <lineage>
        <taxon>Viruses</taxon>
        <taxon>Duplodnaviria</taxon>
        <taxon>Heunggongvirae</taxon>
        <taxon>Uroviricota</taxon>
        <taxon>Caudoviricetes</taxon>
        <taxon>Peduoviridae</taxon>
        <taxon>Maltschvirus</taxon>
        <taxon>Maltschvirus maltsch</taxon>
    </lineage>
</organism>
<gene>
    <name evidence="1" type="ORF">UFOVP503_48</name>
    <name evidence="2" type="ORF">UFOVP763_42</name>
</gene>
<evidence type="ECO:0000313" key="1">
    <source>
        <dbReference type="EMBL" id="CAB4146651.1"/>
    </source>
</evidence>
<name>A0A6J5MKU7_9CAUD</name>
<evidence type="ECO:0008006" key="3">
    <source>
        <dbReference type="Google" id="ProtNLM"/>
    </source>
</evidence>
<evidence type="ECO:0000313" key="2">
    <source>
        <dbReference type="EMBL" id="CAB4161316.1"/>
    </source>
</evidence>
<protein>
    <recommendedName>
        <fullName evidence="3">DNA transfer protein</fullName>
    </recommendedName>
</protein>
<sequence>MTYLVAAAITAGGAIIGGSISANASRKAAGVQADAANRATDIQSQQYSRTEELNEPYRQAGIGALNKLITASDYTPFGMDQFQADPGYAFRLAEGQKAIERSAAARGMQLSGSMLKGLTNYGQGAASQEYSNAFNRYQAERSARLNPLQTLAGIGQSATSQVGAAGQNYANAASDLTTSGAAARGSGYVGSANALNQAIGSAGNAYMSGQILNRFMPSRSSSYGQPMVDPSTYYTPAQYNYEGIG</sequence>
<reference evidence="1" key="1">
    <citation type="submission" date="2020-04" db="EMBL/GenBank/DDBJ databases">
        <authorList>
            <person name="Chiriac C."/>
            <person name="Salcher M."/>
            <person name="Ghai R."/>
            <person name="Kavagutti S V."/>
        </authorList>
    </citation>
    <scope>NUCLEOTIDE SEQUENCE</scope>
</reference>
<dbReference type="EMBL" id="LR796471">
    <property type="protein sequence ID" value="CAB4146651.1"/>
    <property type="molecule type" value="Genomic_DNA"/>
</dbReference>
<dbReference type="EMBL" id="LR796707">
    <property type="protein sequence ID" value="CAB4161316.1"/>
    <property type="molecule type" value="Genomic_DNA"/>
</dbReference>